<reference evidence="1 2" key="1">
    <citation type="submission" date="2016-03" db="EMBL/GenBank/DDBJ databases">
        <title>Whole genome sequencing of Grifola frondosa 9006-11.</title>
        <authorList>
            <person name="Min B."/>
            <person name="Park H."/>
            <person name="Kim J.-G."/>
            <person name="Cho H."/>
            <person name="Oh Y.-L."/>
            <person name="Kong W.-S."/>
            <person name="Choi I.-G."/>
        </authorList>
    </citation>
    <scope>NUCLEOTIDE SEQUENCE [LARGE SCALE GENOMIC DNA]</scope>
    <source>
        <strain evidence="1 2">9006-11</strain>
    </source>
</reference>
<proteinExistence type="predicted"/>
<organism evidence="1 2">
    <name type="scientific">Grifola frondosa</name>
    <name type="common">Maitake</name>
    <name type="synonym">Polyporus frondosus</name>
    <dbReference type="NCBI Taxonomy" id="5627"/>
    <lineage>
        <taxon>Eukaryota</taxon>
        <taxon>Fungi</taxon>
        <taxon>Dikarya</taxon>
        <taxon>Basidiomycota</taxon>
        <taxon>Agaricomycotina</taxon>
        <taxon>Agaricomycetes</taxon>
        <taxon>Polyporales</taxon>
        <taxon>Grifolaceae</taxon>
        <taxon>Grifola</taxon>
    </lineage>
</organism>
<dbReference type="AlphaFoldDB" id="A0A1C7MBP0"/>
<evidence type="ECO:0000313" key="1">
    <source>
        <dbReference type="EMBL" id="OBZ74333.1"/>
    </source>
</evidence>
<dbReference type="EMBL" id="LUGG01000005">
    <property type="protein sequence ID" value="OBZ74333.1"/>
    <property type="molecule type" value="Genomic_DNA"/>
</dbReference>
<evidence type="ECO:0008006" key="3">
    <source>
        <dbReference type="Google" id="ProtNLM"/>
    </source>
</evidence>
<gene>
    <name evidence="1" type="ORF">A0H81_05760</name>
</gene>
<sequence length="199" mass="21341">MSTTLTQIITFAASEAYRADPQGTLAPYIDLLRVATGSVKSYHGLTAQSPAEVFVFNIWDEPTSYDALLNASRSEPIIDAFENAAKDKATTIYAQFRSDPRVAATSPVTELALITMKEGHTRESVASDLDALITLGVPPAGPTWGPVVECDDTLVLVAGWRSAHKEYLQNPPERLPGLAGALLLASSWKVVEAQLVEAA</sequence>
<evidence type="ECO:0000313" key="2">
    <source>
        <dbReference type="Proteomes" id="UP000092993"/>
    </source>
</evidence>
<dbReference type="OrthoDB" id="3830579at2759"/>
<protein>
    <recommendedName>
        <fullName evidence="3">ABM domain-containing protein</fullName>
    </recommendedName>
</protein>
<name>A0A1C7MBP0_GRIFR</name>
<dbReference type="Proteomes" id="UP000092993">
    <property type="component" value="Unassembled WGS sequence"/>
</dbReference>
<accession>A0A1C7MBP0</accession>
<dbReference type="STRING" id="5627.A0A1C7MBP0"/>
<comment type="caution">
    <text evidence="1">The sequence shown here is derived from an EMBL/GenBank/DDBJ whole genome shotgun (WGS) entry which is preliminary data.</text>
</comment>
<keyword evidence="2" id="KW-1185">Reference proteome</keyword>